<reference evidence="3" key="2">
    <citation type="journal article" date="2011" name="Microb. Ecol.">
        <title>Taxonomic and Functional Metagenomic Profiling of the Microbial Community in the Anoxic Sediment of a Sub-saline Shallow Lake (Laguna de Carrizo, Central Spain).</title>
        <authorList>
            <person name="Ferrer M."/>
            <person name="Guazzaroni M.E."/>
            <person name="Richter M."/>
            <person name="Garcia-Salamanca A."/>
            <person name="Yarza P."/>
            <person name="Suarez-Suarez A."/>
            <person name="Solano J."/>
            <person name="Alcaide M."/>
            <person name="van Dillewijn P."/>
            <person name="Molina-Henares M.A."/>
            <person name="Lopez-Cortes N."/>
            <person name="Al-Ramahi Y."/>
            <person name="Guerrero C."/>
            <person name="Acosta A."/>
            <person name="de Eugenio L.I."/>
            <person name="Martinez V."/>
            <person name="Marques S."/>
            <person name="Rojo F."/>
            <person name="Santero E."/>
            <person name="Genilloud O."/>
            <person name="Perez-Perez J."/>
            <person name="Rossello-Mora R."/>
            <person name="Ramos J.L."/>
        </authorList>
    </citation>
    <scope>NUCLEOTIDE SEQUENCE</scope>
</reference>
<dbReference type="PROSITE" id="PS00893">
    <property type="entry name" value="NUDIX_BOX"/>
    <property type="match status" value="1"/>
</dbReference>
<dbReference type="InterPro" id="IPR020084">
    <property type="entry name" value="NUDIX_hydrolase_CS"/>
</dbReference>
<dbReference type="AlphaFoldDB" id="D9PJS2"/>
<comment type="caution">
    <text evidence="3">The sequence shown here is derived from an EMBL/GenBank/DDBJ whole genome shotgun (WGS) entry which is preliminary data.</text>
</comment>
<sequence length="156" mass="18589">MEDLPYRQSVNAFIINEGSELLLIQKVNYDDHHWEVPGGGLNYNESPESCVLRELKEELGTNKFEILKKSNILYRFEWPQADRDWAFKKHGIRWRGQEKSQYLLNFLGNNSDIILDPGELKDYKWVKLQDLIKYLVFEGQFENHKKVLFDFGYEIN</sequence>
<dbReference type="GO" id="GO:0016787">
    <property type="term" value="F:hydrolase activity"/>
    <property type="evidence" value="ECO:0007669"/>
    <property type="project" value="UniProtKB-KW"/>
</dbReference>
<dbReference type="PROSITE" id="PS51462">
    <property type="entry name" value="NUDIX"/>
    <property type="match status" value="1"/>
</dbReference>
<dbReference type="InterPro" id="IPR020476">
    <property type="entry name" value="Nudix_hydrolase"/>
</dbReference>
<protein>
    <submittedName>
        <fullName evidence="3">Protein containing NUDIX hydrolase, core domain</fullName>
        <ecNumber evidence="3">3.6.1.-</ecNumber>
    </submittedName>
</protein>
<organism evidence="3">
    <name type="scientific">sediment metagenome</name>
    <dbReference type="NCBI Taxonomy" id="749907"/>
    <lineage>
        <taxon>unclassified sequences</taxon>
        <taxon>metagenomes</taxon>
        <taxon>ecological metagenomes</taxon>
    </lineage>
</organism>
<evidence type="ECO:0000256" key="1">
    <source>
        <dbReference type="ARBA" id="ARBA00022801"/>
    </source>
</evidence>
<dbReference type="PANTHER" id="PTHR43736:SF1">
    <property type="entry name" value="DIHYDRONEOPTERIN TRIPHOSPHATE DIPHOSPHATASE"/>
    <property type="match status" value="1"/>
</dbReference>
<dbReference type="PRINTS" id="PR00502">
    <property type="entry name" value="NUDIXFAMILY"/>
</dbReference>
<dbReference type="SUPFAM" id="SSF55811">
    <property type="entry name" value="Nudix"/>
    <property type="match status" value="1"/>
</dbReference>
<reference evidence="3" key="1">
    <citation type="submission" date="2010-07" db="EMBL/GenBank/DDBJ databases">
        <authorList>
            <consortium name="CONSOLIDER consortium CSD2007-00005"/>
            <person name="Guazzaroni M.-E."/>
            <person name="Richter M."/>
            <person name="Garcia-Salamanca A."/>
            <person name="Yarza P."/>
            <person name="Ferrer M."/>
        </authorList>
    </citation>
    <scope>NUCLEOTIDE SEQUENCE</scope>
</reference>
<accession>D9PJS2</accession>
<evidence type="ECO:0000313" key="3">
    <source>
        <dbReference type="EMBL" id="EFK96186.1"/>
    </source>
</evidence>
<keyword evidence="1 3" id="KW-0378">Hydrolase</keyword>
<dbReference type="EC" id="3.6.1.-" evidence="3"/>
<name>D9PJS2_9ZZZZ</name>
<dbReference type="InterPro" id="IPR015797">
    <property type="entry name" value="NUDIX_hydrolase-like_dom_sf"/>
</dbReference>
<proteinExistence type="predicted"/>
<gene>
    <name evidence="3" type="ORF">LDC_1785</name>
</gene>
<dbReference type="EMBL" id="ADZX01000550">
    <property type="protein sequence ID" value="EFK96186.1"/>
    <property type="molecule type" value="Genomic_DNA"/>
</dbReference>
<feature type="domain" description="Nudix hydrolase" evidence="2">
    <location>
        <begin position="5"/>
        <end position="154"/>
    </location>
</feature>
<dbReference type="PANTHER" id="PTHR43736">
    <property type="entry name" value="ADP-RIBOSE PYROPHOSPHATASE"/>
    <property type="match status" value="1"/>
</dbReference>
<dbReference type="Gene3D" id="3.90.79.10">
    <property type="entry name" value="Nucleoside Triphosphate Pyrophosphohydrolase"/>
    <property type="match status" value="1"/>
</dbReference>
<dbReference type="Pfam" id="PF00293">
    <property type="entry name" value="NUDIX"/>
    <property type="match status" value="1"/>
</dbReference>
<evidence type="ECO:0000259" key="2">
    <source>
        <dbReference type="PROSITE" id="PS51462"/>
    </source>
</evidence>
<dbReference type="InterPro" id="IPR000086">
    <property type="entry name" value="NUDIX_hydrolase_dom"/>
</dbReference>